<feature type="transmembrane region" description="Helical" evidence="8">
    <location>
        <begin position="362"/>
        <end position="383"/>
    </location>
</feature>
<feature type="transmembrane region" description="Helical" evidence="8">
    <location>
        <begin position="51"/>
        <end position="67"/>
    </location>
</feature>
<evidence type="ECO:0000256" key="5">
    <source>
        <dbReference type="ARBA" id="ARBA00022989"/>
    </source>
</evidence>
<feature type="transmembrane region" description="Helical" evidence="8">
    <location>
        <begin position="6"/>
        <end position="22"/>
    </location>
</feature>
<evidence type="ECO:0000256" key="7">
    <source>
        <dbReference type="PIRNR" id="PIRNR016636"/>
    </source>
</evidence>
<name>A0A6N2VXV5_9BACE</name>
<dbReference type="EMBL" id="CACRSZ010000056">
    <property type="protein sequence ID" value="VYT33582.1"/>
    <property type="molecule type" value="Genomic_DNA"/>
</dbReference>
<comment type="subcellular location">
    <subcellularLocation>
        <location evidence="1">Cell membrane</location>
        <topology evidence="1">Multi-pass membrane protein</topology>
    </subcellularLocation>
</comment>
<evidence type="ECO:0000256" key="3">
    <source>
        <dbReference type="ARBA" id="ARBA00022475"/>
    </source>
</evidence>
<feature type="transmembrane region" description="Helical" evidence="8">
    <location>
        <begin position="332"/>
        <end position="350"/>
    </location>
</feature>
<organism evidence="9">
    <name type="scientific">Bacteroides faecis</name>
    <dbReference type="NCBI Taxonomy" id="674529"/>
    <lineage>
        <taxon>Bacteria</taxon>
        <taxon>Pseudomonadati</taxon>
        <taxon>Bacteroidota</taxon>
        <taxon>Bacteroidia</taxon>
        <taxon>Bacteroidales</taxon>
        <taxon>Bacteroidaceae</taxon>
        <taxon>Bacteroides</taxon>
    </lineage>
</organism>
<dbReference type="PANTHER" id="PTHR13285:SF18">
    <property type="entry name" value="PROTEIN-CYSTEINE N-PALMITOYLTRANSFERASE RASP"/>
    <property type="match status" value="1"/>
</dbReference>
<dbReference type="PIRSF" id="PIRSF500217">
    <property type="entry name" value="AlgI"/>
    <property type="match status" value="1"/>
</dbReference>
<dbReference type="EC" id="2.3.1.-" evidence="9"/>
<evidence type="ECO:0000256" key="1">
    <source>
        <dbReference type="ARBA" id="ARBA00004651"/>
    </source>
</evidence>
<comment type="similarity">
    <text evidence="2 7">Belongs to the membrane-bound acyltransferase family.</text>
</comment>
<dbReference type="InterPro" id="IPR004299">
    <property type="entry name" value="MBOAT_fam"/>
</dbReference>
<feature type="transmembrane region" description="Helical" evidence="8">
    <location>
        <begin position="411"/>
        <end position="428"/>
    </location>
</feature>
<reference evidence="9" key="1">
    <citation type="submission" date="2019-11" db="EMBL/GenBank/DDBJ databases">
        <authorList>
            <person name="Feng L."/>
        </authorList>
    </citation>
    <scope>NUCLEOTIDE SEQUENCE</scope>
    <source>
        <strain evidence="9">BfaecisLFYP10</strain>
    </source>
</reference>
<feature type="transmembrane region" description="Helical" evidence="8">
    <location>
        <begin position="117"/>
        <end position="141"/>
    </location>
</feature>
<evidence type="ECO:0000256" key="6">
    <source>
        <dbReference type="ARBA" id="ARBA00023136"/>
    </source>
</evidence>
<dbReference type="PIRSF" id="PIRSF016636">
    <property type="entry name" value="AlgI_DltB"/>
    <property type="match status" value="1"/>
</dbReference>
<keyword evidence="4 8" id="KW-0812">Transmembrane</keyword>
<dbReference type="AlphaFoldDB" id="A0A6N2VXV5"/>
<dbReference type="InterPro" id="IPR024194">
    <property type="entry name" value="Ac/AlaTfrase_AlgI/DltB"/>
</dbReference>
<gene>
    <name evidence="9" type="primary">patA_2</name>
    <name evidence="9" type="ORF">BFLFYP10_02478</name>
</gene>
<feature type="transmembrane region" description="Helical" evidence="8">
    <location>
        <begin position="448"/>
        <end position="472"/>
    </location>
</feature>
<evidence type="ECO:0000256" key="2">
    <source>
        <dbReference type="ARBA" id="ARBA00010323"/>
    </source>
</evidence>
<accession>A0A6N2VXV5</accession>
<keyword evidence="6 7" id="KW-0472">Membrane</keyword>
<evidence type="ECO:0000313" key="9">
    <source>
        <dbReference type="EMBL" id="VYT33582.1"/>
    </source>
</evidence>
<sequence length="474" mass="55059">MTFQSLEYLIFLPVVFFLYWTVGRRSRTFQNGLIVAVSLVFYGWWDWRFLGLLLLTAFSTFFAGCWMGKTDDQKKRKAILVGTTVLNLGVLFFFKYYNFFVQAFIDAFSLFDKNISISTLNILLPVGISFYTFTALSYSIDVYWRKVEPTRDLLAYLAYVTFFPSILSGPISRAQKQLPQYFERRDFDYEKAVSACRLMLIGGMMKLRLADRLGIYVDTVYANITHHNGTTLLFTSILYTIQIYADFAGYSLMAVGSGKLLGVELQTNFIRPYFAKTVTDFWRRWHISLTTWFRDYIYFPLGGNRCSKVRWILNTMIVFTISGLWHGAAYTFIIWGALHGVCMVIERLVYGDKIKIISNNLSFANFFRLLLTFTIVTFAWIFFRVSDLGDVMTIFRKILTESGSLFMDADTLAYAFLFTILILTVDFIEEYFSGKVTFMNSKYTIVRWISYVVMVVMILLFGVLDGGSFIYFQF</sequence>
<protein>
    <submittedName>
        <fullName evidence="9">Peptidoglycan O-acetyltransferase</fullName>
        <ecNumber evidence="9">2.3.1.-</ecNumber>
    </submittedName>
</protein>
<dbReference type="InterPro" id="IPR028362">
    <property type="entry name" value="AlgI"/>
</dbReference>
<evidence type="ECO:0000256" key="8">
    <source>
        <dbReference type="SAM" id="Phobius"/>
    </source>
</evidence>
<proteinExistence type="inferred from homology"/>
<dbReference type="PANTHER" id="PTHR13285">
    <property type="entry name" value="ACYLTRANSFERASE"/>
    <property type="match status" value="1"/>
</dbReference>
<keyword evidence="7 9" id="KW-0012">Acyltransferase</keyword>
<keyword evidence="3 7" id="KW-1003">Cell membrane</keyword>
<dbReference type="GO" id="GO:0016746">
    <property type="term" value="F:acyltransferase activity"/>
    <property type="evidence" value="ECO:0007669"/>
    <property type="project" value="UniProtKB-KW"/>
</dbReference>
<keyword evidence="5 8" id="KW-1133">Transmembrane helix</keyword>
<keyword evidence="7 9" id="KW-0808">Transferase</keyword>
<feature type="transmembrane region" description="Helical" evidence="8">
    <location>
        <begin position="79"/>
        <end position="97"/>
    </location>
</feature>
<dbReference type="GO" id="GO:0005886">
    <property type="term" value="C:plasma membrane"/>
    <property type="evidence" value="ECO:0007669"/>
    <property type="project" value="UniProtKB-SubCell"/>
</dbReference>
<dbReference type="GO" id="GO:0042121">
    <property type="term" value="P:alginic acid biosynthetic process"/>
    <property type="evidence" value="ECO:0007669"/>
    <property type="project" value="InterPro"/>
</dbReference>
<dbReference type="Pfam" id="PF03062">
    <property type="entry name" value="MBOAT"/>
    <property type="match status" value="1"/>
</dbReference>
<evidence type="ECO:0000256" key="4">
    <source>
        <dbReference type="ARBA" id="ARBA00022692"/>
    </source>
</evidence>
<dbReference type="RefSeq" id="WP_156730209.1">
    <property type="nucleotide sequence ID" value="NZ_CACRSZ010000056.1"/>
</dbReference>
<dbReference type="InterPro" id="IPR051085">
    <property type="entry name" value="MB_O-acyltransferase"/>
</dbReference>